<reference evidence="2" key="1">
    <citation type="submission" date="2020-12" db="EMBL/GenBank/DDBJ databases">
        <title>Complete genome investigation of Xanthomonas citri pv. durantae LMG696.</title>
        <authorList>
            <person name="Rana R."/>
            <person name="Bansal K."/>
            <person name="Patil P.B."/>
        </authorList>
    </citation>
    <scope>NUCLEOTIDE SEQUENCE</scope>
    <source>
        <strain evidence="2">LMG696</strain>
    </source>
</reference>
<evidence type="ECO:0000313" key="3">
    <source>
        <dbReference type="Proteomes" id="UP000190508"/>
    </source>
</evidence>
<dbReference type="Proteomes" id="UP000190508">
    <property type="component" value="Chromosome"/>
</dbReference>
<dbReference type="AlphaFoldDB" id="A0A9X9II44"/>
<dbReference type="EMBL" id="CP066343">
    <property type="protein sequence ID" value="UVG60906.1"/>
    <property type="molecule type" value="Genomic_DNA"/>
</dbReference>
<dbReference type="GeneID" id="300796802"/>
<proteinExistence type="predicted"/>
<sequence length="40" mass="4489">MIVLRLLGRNCPEPAPHGAAQAVRDRRRPTGRKRASTRSH</sequence>
<evidence type="ECO:0000256" key="1">
    <source>
        <dbReference type="SAM" id="MobiDB-lite"/>
    </source>
</evidence>
<protein>
    <submittedName>
        <fullName evidence="2">Uncharacterized protein</fullName>
    </submittedName>
</protein>
<accession>A0A9X9II44</accession>
<organism evidence="2 3">
    <name type="scientific">Xanthomonas citri pv. durantae</name>
    <dbReference type="NCBI Taxonomy" id="487862"/>
    <lineage>
        <taxon>Bacteria</taxon>
        <taxon>Pseudomonadati</taxon>
        <taxon>Pseudomonadota</taxon>
        <taxon>Gammaproteobacteria</taxon>
        <taxon>Lysobacterales</taxon>
        <taxon>Lysobacteraceae</taxon>
        <taxon>Xanthomonas</taxon>
    </lineage>
</organism>
<evidence type="ECO:0000313" key="2">
    <source>
        <dbReference type="EMBL" id="UVG60906.1"/>
    </source>
</evidence>
<gene>
    <name evidence="2" type="ORF">Xdur_011410</name>
</gene>
<feature type="region of interest" description="Disordered" evidence="1">
    <location>
        <begin position="1"/>
        <end position="40"/>
    </location>
</feature>
<dbReference type="RefSeq" id="WP_123137236.1">
    <property type="nucleotide sequence ID" value="NZ_CP066343.1"/>
</dbReference>
<feature type="compositionally biased region" description="Basic residues" evidence="1">
    <location>
        <begin position="25"/>
        <end position="40"/>
    </location>
</feature>
<name>A0A9X9II44_XANCI</name>